<feature type="transmembrane region" description="Helical" evidence="6">
    <location>
        <begin position="193"/>
        <end position="222"/>
    </location>
</feature>
<feature type="transmembrane region" description="Helical" evidence="6">
    <location>
        <begin position="495"/>
        <end position="517"/>
    </location>
</feature>
<evidence type="ECO:0000313" key="9">
    <source>
        <dbReference type="Proteomes" id="UP000632377"/>
    </source>
</evidence>
<sequence length="615" mass="69206">MIYFTFTSIQYNTQVQELAGSSMKISVVFNCAAVVIAVFVAIFIWYSNSFFTKKRKKEIALYSLLGIRKKQIGRMLFYENIVMGIAALICGIFIGGLLSKLFIMLLVKLMGFSADIVFMVSSKAILNTSIVFAVLFLATSIHGYRLIYRFKLIELFKAENLGEKEPKASIILSIGSVLFIGGGYLIYTKGLLLFGVLSVFITLILTVIGTFMLFSSLTLYIIKLAKKNKKRYYKGINMIGTSQMLYRIKASARTLATIAVLSATTLTAMEVSSSFYYDYSNTLEKGYAFTYALAGNDDTLYKKVEDTIAKHPNNKLLSSVDINFVKVNGTWPNVMKSNHTSPSNKTSFYMVSESKYNEIINAWGIKDKIKLNGADETVVFDPYYRKAFMNSYTGNTIIIDGKSIKIVDCKNYSLANNGMINEAIVVKDEVYNSYRKDDNVYRIKGYITANKKDSKDLTKELEGMIPKEFTKFNGDFIKFTSYYDQYVSGLSFSGVIIFIGAFLGLLFLVATGSIIFFKQLSEANEDKNRYKILRNIGVTNNEIRASIKKQIFMIFALPLAIGIMHSLVASTLLGKTINTNLTIPIILTISAYSIIYMIYYFLTVSSYYNIVNSKN</sequence>
<gene>
    <name evidence="8" type="ORF">JK636_16615</name>
</gene>
<evidence type="ECO:0000256" key="2">
    <source>
        <dbReference type="ARBA" id="ARBA00022475"/>
    </source>
</evidence>
<dbReference type="PIRSF" id="PIRSF018968">
    <property type="entry name" value="ABC_permease_BceB"/>
    <property type="match status" value="1"/>
</dbReference>
<feature type="transmembrane region" description="Helical" evidence="6">
    <location>
        <begin position="254"/>
        <end position="277"/>
    </location>
</feature>
<dbReference type="PANTHER" id="PTHR46795">
    <property type="entry name" value="ABC TRANSPORTER PERMEASE-RELATED-RELATED"/>
    <property type="match status" value="1"/>
</dbReference>
<proteinExistence type="inferred from homology"/>
<evidence type="ECO:0000256" key="6">
    <source>
        <dbReference type="PIRNR" id="PIRNR018968"/>
    </source>
</evidence>
<feature type="transmembrane region" description="Helical" evidence="6">
    <location>
        <begin position="581"/>
        <end position="602"/>
    </location>
</feature>
<keyword evidence="5 6" id="KW-0472">Membrane</keyword>
<keyword evidence="6" id="KW-0813">Transport</keyword>
<feature type="transmembrane region" description="Helical" evidence="6">
    <location>
        <begin position="168"/>
        <end position="187"/>
    </location>
</feature>
<dbReference type="Proteomes" id="UP000632377">
    <property type="component" value="Unassembled WGS sequence"/>
</dbReference>
<evidence type="ECO:0000256" key="4">
    <source>
        <dbReference type="ARBA" id="ARBA00022989"/>
    </source>
</evidence>
<comment type="caution">
    <text evidence="8">The sequence shown here is derived from an EMBL/GenBank/DDBJ whole genome shotgun (WGS) entry which is preliminary data.</text>
</comment>
<evidence type="ECO:0000256" key="3">
    <source>
        <dbReference type="ARBA" id="ARBA00022692"/>
    </source>
</evidence>
<evidence type="ECO:0000256" key="1">
    <source>
        <dbReference type="ARBA" id="ARBA00004651"/>
    </source>
</evidence>
<keyword evidence="9" id="KW-1185">Reference proteome</keyword>
<dbReference type="InterPro" id="IPR003838">
    <property type="entry name" value="ABC3_permease_C"/>
</dbReference>
<comment type="subcellular location">
    <subcellularLocation>
        <location evidence="1 6">Cell membrane</location>
        <topology evidence="1 6">Multi-pass membrane protein</topology>
    </subcellularLocation>
</comment>
<dbReference type="InterPro" id="IPR027022">
    <property type="entry name" value="ABC_permease_BceB-typ"/>
</dbReference>
<name>A0ABS1TDB2_9CLOT</name>
<evidence type="ECO:0000256" key="5">
    <source>
        <dbReference type="ARBA" id="ARBA00023136"/>
    </source>
</evidence>
<keyword evidence="4 6" id="KW-1133">Transmembrane helix</keyword>
<dbReference type="InterPro" id="IPR052536">
    <property type="entry name" value="ABC-4_Integral_Memb_Prot"/>
</dbReference>
<evidence type="ECO:0000259" key="7">
    <source>
        <dbReference type="Pfam" id="PF02687"/>
    </source>
</evidence>
<feature type="transmembrane region" description="Helical" evidence="6">
    <location>
        <begin position="77"/>
        <end position="104"/>
    </location>
</feature>
<organism evidence="8 9">
    <name type="scientific">Clostridium rhizosphaerae</name>
    <dbReference type="NCBI Taxonomy" id="2803861"/>
    <lineage>
        <taxon>Bacteria</taxon>
        <taxon>Bacillati</taxon>
        <taxon>Bacillota</taxon>
        <taxon>Clostridia</taxon>
        <taxon>Eubacteriales</taxon>
        <taxon>Clostridiaceae</taxon>
        <taxon>Clostridium</taxon>
    </lineage>
</organism>
<accession>A0ABS1TDB2</accession>
<protein>
    <submittedName>
        <fullName evidence="8">ABC transporter permease</fullName>
    </submittedName>
</protein>
<dbReference type="EMBL" id="JAESWC010000014">
    <property type="protein sequence ID" value="MBL4937352.1"/>
    <property type="molecule type" value="Genomic_DNA"/>
</dbReference>
<keyword evidence="2 6" id="KW-1003">Cell membrane</keyword>
<feature type="domain" description="ABC3 transporter permease C-terminal" evidence="7">
    <location>
        <begin position="31"/>
        <end position="149"/>
    </location>
</feature>
<dbReference type="PANTHER" id="PTHR46795:SF3">
    <property type="entry name" value="ABC TRANSPORTER PERMEASE"/>
    <property type="match status" value="1"/>
</dbReference>
<keyword evidence="3 6" id="KW-0812">Transmembrane</keyword>
<reference evidence="8 9" key="1">
    <citation type="submission" date="2021-01" db="EMBL/GenBank/DDBJ databases">
        <title>Genome public.</title>
        <authorList>
            <person name="Liu C."/>
            <person name="Sun Q."/>
        </authorList>
    </citation>
    <scope>NUCLEOTIDE SEQUENCE [LARGE SCALE GENOMIC DNA]</scope>
    <source>
        <strain evidence="8 9">YIM B02515</strain>
    </source>
</reference>
<feature type="transmembrane region" description="Helical" evidence="6">
    <location>
        <begin position="27"/>
        <end position="47"/>
    </location>
</feature>
<feature type="domain" description="ABC3 transporter permease C-terminal" evidence="7">
    <location>
        <begin position="502"/>
        <end position="608"/>
    </location>
</feature>
<feature type="transmembrane region" description="Helical" evidence="6">
    <location>
        <begin position="124"/>
        <end position="147"/>
    </location>
</feature>
<feature type="transmembrane region" description="Helical" evidence="6">
    <location>
        <begin position="551"/>
        <end position="569"/>
    </location>
</feature>
<dbReference type="Pfam" id="PF02687">
    <property type="entry name" value="FtsX"/>
    <property type="match status" value="2"/>
</dbReference>
<evidence type="ECO:0000313" key="8">
    <source>
        <dbReference type="EMBL" id="MBL4937352.1"/>
    </source>
</evidence>
<comment type="similarity">
    <text evidence="6">Belongs to the ABC-4 integral membrane protein family.</text>
</comment>